<organism evidence="2 3">
    <name type="scientific">Levilactobacillus tongjiangensis</name>
    <dbReference type="NCBI Taxonomy" id="2486023"/>
    <lineage>
        <taxon>Bacteria</taxon>
        <taxon>Bacillati</taxon>
        <taxon>Bacillota</taxon>
        <taxon>Bacilli</taxon>
        <taxon>Lactobacillales</taxon>
        <taxon>Lactobacillaceae</taxon>
        <taxon>Levilactobacillus</taxon>
    </lineage>
</organism>
<dbReference type="Proteomes" id="UP001596254">
    <property type="component" value="Unassembled WGS sequence"/>
</dbReference>
<dbReference type="RefSeq" id="WP_225426675.1">
    <property type="nucleotide sequence ID" value="NZ_JBHSSK010000004.1"/>
</dbReference>
<sequence>MTLKVVTTVLMVLLTAGLVGGTLWLMLSLQLVAWLEALLGFAGLTLSTLVNLGLFWFLWPRSTSLESEESEEDE</sequence>
<proteinExistence type="predicted"/>
<evidence type="ECO:0000256" key="1">
    <source>
        <dbReference type="SAM" id="Phobius"/>
    </source>
</evidence>
<accession>A0ABW1SND9</accession>
<gene>
    <name evidence="2" type="ORF">ACFP1G_00675</name>
</gene>
<name>A0ABW1SND9_9LACO</name>
<reference evidence="3" key="1">
    <citation type="journal article" date="2019" name="Int. J. Syst. Evol. Microbiol.">
        <title>The Global Catalogue of Microorganisms (GCM) 10K type strain sequencing project: providing services to taxonomists for standard genome sequencing and annotation.</title>
        <authorList>
            <consortium name="The Broad Institute Genomics Platform"/>
            <consortium name="The Broad Institute Genome Sequencing Center for Infectious Disease"/>
            <person name="Wu L."/>
            <person name="Ma J."/>
        </authorList>
    </citation>
    <scope>NUCLEOTIDE SEQUENCE [LARGE SCALE GENOMIC DNA]</scope>
    <source>
        <strain evidence="3">CCM 8905</strain>
    </source>
</reference>
<comment type="caution">
    <text evidence="2">The sequence shown here is derived from an EMBL/GenBank/DDBJ whole genome shotgun (WGS) entry which is preliminary data.</text>
</comment>
<dbReference type="EMBL" id="JBHSSK010000004">
    <property type="protein sequence ID" value="MFC6206009.1"/>
    <property type="molecule type" value="Genomic_DNA"/>
</dbReference>
<keyword evidence="1" id="KW-0472">Membrane</keyword>
<evidence type="ECO:0000313" key="3">
    <source>
        <dbReference type="Proteomes" id="UP001596254"/>
    </source>
</evidence>
<evidence type="ECO:0008006" key="4">
    <source>
        <dbReference type="Google" id="ProtNLM"/>
    </source>
</evidence>
<keyword evidence="1" id="KW-0812">Transmembrane</keyword>
<keyword evidence="3" id="KW-1185">Reference proteome</keyword>
<protein>
    <recommendedName>
        <fullName evidence="4">Major facilitator superfamily (MFS) profile domain-containing protein</fullName>
    </recommendedName>
</protein>
<feature type="transmembrane region" description="Helical" evidence="1">
    <location>
        <begin position="6"/>
        <end position="26"/>
    </location>
</feature>
<feature type="transmembrane region" description="Helical" evidence="1">
    <location>
        <begin position="38"/>
        <end position="59"/>
    </location>
</feature>
<keyword evidence="1" id="KW-1133">Transmembrane helix</keyword>
<evidence type="ECO:0000313" key="2">
    <source>
        <dbReference type="EMBL" id="MFC6206009.1"/>
    </source>
</evidence>